<feature type="domain" description="NAD-dependent epimerase/dehydratase" evidence="3">
    <location>
        <begin position="69"/>
        <end position="300"/>
    </location>
</feature>
<evidence type="ECO:0000256" key="1">
    <source>
        <dbReference type="ARBA" id="ARBA00007637"/>
    </source>
</evidence>
<dbReference type="Gene3D" id="3.40.50.720">
    <property type="entry name" value="NAD(P)-binding Rossmann-like Domain"/>
    <property type="match status" value="1"/>
</dbReference>
<evidence type="ECO:0000313" key="5">
    <source>
        <dbReference type="Proteomes" id="UP000320011"/>
    </source>
</evidence>
<dbReference type="PRINTS" id="PR01713">
    <property type="entry name" value="NUCEPIMERASE"/>
</dbReference>
<evidence type="ECO:0000313" key="4">
    <source>
        <dbReference type="EMBL" id="TVT61484.1"/>
    </source>
</evidence>
<dbReference type="OrthoDB" id="9778052at2"/>
<dbReference type="InterPro" id="IPR036291">
    <property type="entry name" value="NAD(P)-bd_dom_sf"/>
</dbReference>
<dbReference type="PANTHER" id="PTHR43000">
    <property type="entry name" value="DTDP-D-GLUCOSE 4,6-DEHYDRATASE-RELATED"/>
    <property type="match status" value="1"/>
</dbReference>
<keyword evidence="5" id="KW-1185">Reference proteome</keyword>
<gene>
    <name evidence="4" type="ORF">FNH05_02835</name>
</gene>
<proteinExistence type="inferred from homology"/>
<reference evidence="4 5" key="2">
    <citation type="submission" date="2019-08" db="EMBL/GenBank/DDBJ databases">
        <title>Amycolatopsis acidicola sp. nov., isolated from peat swamp forest soil.</title>
        <authorList>
            <person name="Srisuk N."/>
        </authorList>
    </citation>
    <scope>NUCLEOTIDE SEQUENCE [LARGE SCALE GENOMIC DNA]</scope>
    <source>
        <strain evidence="4 5">TBRC 6029</strain>
    </source>
</reference>
<dbReference type="Proteomes" id="UP000320011">
    <property type="component" value="Unassembled WGS sequence"/>
</dbReference>
<evidence type="ECO:0000256" key="2">
    <source>
        <dbReference type="SAM" id="MobiDB-lite"/>
    </source>
</evidence>
<organism evidence="4 5">
    <name type="scientific">Amycolatopsis rhizosphaerae</name>
    <dbReference type="NCBI Taxonomy" id="2053003"/>
    <lineage>
        <taxon>Bacteria</taxon>
        <taxon>Bacillati</taxon>
        <taxon>Actinomycetota</taxon>
        <taxon>Actinomycetes</taxon>
        <taxon>Pseudonocardiales</taxon>
        <taxon>Pseudonocardiaceae</taxon>
        <taxon>Amycolatopsis</taxon>
    </lineage>
</organism>
<dbReference type="SUPFAM" id="SSF51735">
    <property type="entry name" value="NAD(P)-binding Rossmann-fold domains"/>
    <property type="match status" value="1"/>
</dbReference>
<protein>
    <submittedName>
        <fullName evidence="4">NAD-dependent epimerase/dehydratase family protein</fullName>
    </submittedName>
</protein>
<sequence length="388" mass="42393">MRPRRSATRDDGIRGVPQGAVRPVGHRHRAYRHVAGGIRAAVSRGAVGPPGDPLAVPALERFPPSARRVLVTGASGFVGANLCRWLLRDGHSVHAVVRPGTDTWRIEEIRGDITLHRLELRDAEAVRTTIGAVRADWLFHLAAHGAYSRQTDTAAIFATNTDATAGLVDLAGAGAFEAFVQAGSTAEYGFKDHPARESEPVAPLGSYAISKAAATRYARTVSMERGAHIVTLRLSTAYGPWEDPYRLMPALAMFGLRRRLPPLTDPKTVRDFVFVDDVCEAFVRAARATHLKHGSIFNIGSGTPTSLAELVDLARGELAIDEQPRWSTMAPRTWDTMLCVADCARSRRRLGWRPSRGLAEGFRALVDWLERNSRARARYARSMGIPLG</sequence>
<feature type="region of interest" description="Disordered" evidence="2">
    <location>
        <begin position="1"/>
        <end position="22"/>
    </location>
</feature>
<dbReference type="EMBL" id="VJWX01000013">
    <property type="protein sequence ID" value="TVT61484.1"/>
    <property type="molecule type" value="Genomic_DNA"/>
</dbReference>
<comment type="similarity">
    <text evidence="1">Belongs to the NAD(P)-dependent epimerase/dehydratase family.</text>
</comment>
<dbReference type="AlphaFoldDB" id="A0A558DKJ1"/>
<name>A0A558DKJ1_9PSEU</name>
<accession>A0A558DKJ1</accession>
<reference evidence="4 5" key="1">
    <citation type="submission" date="2019-07" db="EMBL/GenBank/DDBJ databases">
        <authorList>
            <person name="Duangmal K."/>
            <person name="Teo W.F.A."/>
        </authorList>
    </citation>
    <scope>NUCLEOTIDE SEQUENCE [LARGE SCALE GENOMIC DNA]</scope>
    <source>
        <strain evidence="4 5">TBRC 6029</strain>
    </source>
</reference>
<evidence type="ECO:0000259" key="3">
    <source>
        <dbReference type="Pfam" id="PF01370"/>
    </source>
</evidence>
<comment type="caution">
    <text evidence="4">The sequence shown here is derived from an EMBL/GenBank/DDBJ whole genome shotgun (WGS) entry which is preliminary data.</text>
</comment>
<dbReference type="InterPro" id="IPR001509">
    <property type="entry name" value="Epimerase_deHydtase"/>
</dbReference>
<dbReference type="Pfam" id="PF01370">
    <property type="entry name" value="Epimerase"/>
    <property type="match status" value="1"/>
</dbReference>